<reference evidence="1" key="4">
    <citation type="submission" date="2019-03" db="UniProtKB">
        <authorList>
            <consortium name="EnsemblPlants"/>
        </authorList>
    </citation>
    <scope>IDENTIFICATION</scope>
</reference>
<proteinExistence type="predicted"/>
<dbReference type="AlphaFoldDB" id="A0A453QMF8"/>
<dbReference type="Proteomes" id="UP000015105">
    <property type="component" value="Chromosome 7D"/>
</dbReference>
<evidence type="ECO:0000313" key="1">
    <source>
        <dbReference type="EnsemblPlants" id="AET7Gv20235900.8"/>
    </source>
</evidence>
<dbReference type="EnsemblPlants" id="AET7Gv20235900.8">
    <property type="protein sequence ID" value="AET7Gv20235900.8"/>
    <property type="gene ID" value="AET7Gv20235900"/>
</dbReference>
<name>A0A453QMF8_AEGTS</name>
<reference evidence="1" key="3">
    <citation type="journal article" date="2017" name="Nature">
        <title>Genome sequence of the progenitor of the wheat D genome Aegilops tauschii.</title>
        <authorList>
            <person name="Luo M.C."/>
            <person name="Gu Y.Q."/>
            <person name="Puiu D."/>
            <person name="Wang H."/>
            <person name="Twardziok S.O."/>
            <person name="Deal K.R."/>
            <person name="Huo N."/>
            <person name="Zhu T."/>
            <person name="Wang L."/>
            <person name="Wang Y."/>
            <person name="McGuire P.E."/>
            <person name="Liu S."/>
            <person name="Long H."/>
            <person name="Ramasamy R.K."/>
            <person name="Rodriguez J.C."/>
            <person name="Van S.L."/>
            <person name="Yuan L."/>
            <person name="Wang Z."/>
            <person name="Xia Z."/>
            <person name="Xiao L."/>
            <person name="Anderson O.D."/>
            <person name="Ouyang S."/>
            <person name="Liang Y."/>
            <person name="Zimin A.V."/>
            <person name="Pertea G."/>
            <person name="Qi P."/>
            <person name="Bennetzen J.L."/>
            <person name="Dai X."/>
            <person name="Dawson M.W."/>
            <person name="Muller H.G."/>
            <person name="Kugler K."/>
            <person name="Rivarola-Duarte L."/>
            <person name="Spannagl M."/>
            <person name="Mayer K.F.X."/>
            <person name="Lu F.H."/>
            <person name="Bevan M.W."/>
            <person name="Leroy P."/>
            <person name="Li P."/>
            <person name="You F.M."/>
            <person name="Sun Q."/>
            <person name="Liu Z."/>
            <person name="Lyons E."/>
            <person name="Wicker T."/>
            <person name="Salzberg S.L."/>
            <person name="Devos K.M."/>
            <person name="Dvorak J."/>
        </authorList>
    </citation>
    <scope>NUCLEOTIDE SEQUENCE [LARGE SCALE GENOMIC DNA]</scope>
    <source>
        <strain evidence="1">cv. AL8/78</strain>
    </source>
</reference>
<protein>
    <submittedName>
        <fullName evidence="1">Uncharacterized protein</fullName>
    </submittedName>
</protein>
<reference evidence="2" key="1">
    <citation type="journal article" date="2014" name="Science">
        <title>Ancient hybridizations among the ancestral genomes of bread wheat.</title>
        <authorList>
            <consortium name="International Wheat Genome Sequencing Consortium,"/>
            <person name="Marcussen T."/>
            <person name="Sandve S.R."/>
            <person name="Heier L."/>
            <person name="Spannagl M."/>
            <person name="Pfeifer M."/>
            <person name="Jakobsen K.S."/>
            <person name="Wulff B.B."/>
            <person name="Steuernagel B."/>
            <person name="Mayer K.F."/>
            <person name="Olsen O.A."/>
        </authorList>
    </citation>
    <scope>NUCLEOTIDE SEQUENCE [LARGE SCALE GENOMIC DNA]</scope>
    <source>
        <strain evidence="2">cv. AL8/78</strain>
    </source>
</reference>
<sequence>NISFLDHHMTHYLQLSNKIIRFWNLPVGTELLVRSLCRSFSLLLTKNLPTGFVFPELLFG</sequence>
<accession>A0A453QMF8</accession>
<reference evidence="2" key="2">
    <citation type="journal article" date="2017" name="Nat. Plants">
        <title>The Aegilops tauschii genome reveals multiple impacts of transposons.</title>
        <authorList>
            <person name="Zhao G."/>
            <person name="Zou C."/>
            <person name="Li K."/>
            <person name="Wang K."/>
            <person name="Li T."/>
            <person name="Gao L."/>
            <person name="Zhang X."/>
            <person name="Wang H."/>
            <person name="Yang Z."/>
            <person name="Liu X."/>
            <person name="Jiang W."/>
            <person name="Mao L."/>
            <person name="Kong X."/>
            <person name="Jiao Y."/>
            <person name="Jia J."/>
        </authorList>
    </citation>
    <scope>NUCLEOTIDE SEQUENCE [LARGE SCALE GENOMIC DNA]</scope>
    <source>
        <strain evidence="2">cv. AL8/78</strain>
    </source>
</reference>
<reference evidence="1" key="5">
    <citation type="journal article" date="2021" name="G3 (Bethesda)">
        <title>Aegilops tauschii genome assembly Aet v5.0 features greater sequence contiguity and improved annotation.</title>
        <authorList>
            <person name="Wang L."/>
            <person name="Zhu T."/>
            <person name="Rodriguez J.C."/>
            <person name="Deal K.R."/>
            <person name="Dubcovsky J."/>
            <person name="McGuire P.E."/>
            <person name="Lux T."/>
            <person name="Spannagl M."/>
            <person name="Mayer K.F.X."/>
            <person name="Baldrich P."/>
            <person name="Meyers B.C."/>
            <person name="Huo N."/>
            <person name="Gu Y.Q."/>
            <person name="Zhou H."/>
            <person name="Devos K.M."/>
            <person name="Bennetzen J.L."/>
            <person name="Unver T."/>
            <person name="Budak H."/>
            <person name="Gulick P.J."/>
            <person name="Galiba G."/>
            <person name="Kalapos B."/>
            <person name="Nelson D.R."/>
            <person name="Li P."/>
            <person name="You F.M."/>
            <person name="Luo M.C."/>
            <person name="Dvorak J."/>
        </authorList>
    </citation>
    <scope>NUCLEOTIDE SEQUENCE [LARGE SCALE GENOMIC DNA]</scope>
    <source>
        <strain evidence="1">cv. AL8/78</strain>
    </source>
</reference>
<organism evidence="1 2">
    <name type="scientific">Aegilops tauschii subsp. strangulata</name>
    <name type="common">Goatgrass</name>
    <dbReference type="NCBI Taxonomy" id="200361"/>
    <lineage>
        <taxon>Eukaryota</taxon>
        <taxon>Viridiplantae</taxon>
        <taxon>Streptophyta</taxon>
        <taxon>Embryophyta</taxon>
        <taxon>Tracheophyta</taxon>
        <taxon>Spermatophyta</taxon>
        <taxon>Magnoliopsida</taxon>
        <taxon>Liliopsida</taxon>
        <taxon>Poales</taxon>
        <taxon>Poaceae</taxon>
        <taxon>BOP clade</taxon>
        <taxon>Pooideae</taxon>
        <taxon>Triticodae</taxon>
        <taxon>Triticeae</taxon>
        <taxon>Triticinae</taxon>
        <taxon>Aegilops</taxon>
    </lineage>
</organism>
<evidence type="ECO:0000313" key="2">
    <source>
        <dbReference type="Proteomes" id="UP000015105"/>
    </source>
</evidence>
<dbReference type="Gramene" id="AET7Gv20235900.8">
    <property type="protein sequence ID" value="AET7Gv20235900.8"/>
    <property type="gene ID" value="AET7Gv20235900"/>
</dbReference>
<keyword evidence="2" id="KW-1185">Reference proteome</keyword>